<accession>A0ABR8VC09</accession>
<name>A0ABR8VC09_9BACT</name>
<keyword evidence="3" id="KW-1185">Reference proteome</keyword>
<comment type="caution">
    <text evidence="2">The sequence shown here is derived from an EMBL/GenBank/DDBJ whole genome shotgun (WGS) entry which is preliminary data.</text>
</comment>
<organism evidence="2 3">
    <name type="scientific">Phocaeicola faecium</name>
    <dbReference type="NCBI Taxonomy" id="2762213"/>
    <lineage>
        <taxon>Bacteria</taxon>
        <taxon>Pseudomonadati</taxon>
        <taxon>Bacteroidota</taxon>
        <taxon>Bacteroidia</taxon>
        <taxon>Bacteroidales</taxon>
        <taxon>Bacteroidaceae</taxon>
        <taxon>Phocaeicola</taxon>
    </lineage>
</organism>
<feature type="transmembrane region" description="Helical" evidence="1">
    <location>
        <begin position="12"/>
        <end position="39"/>
    </location>
</feature>
<evidence type="ECO:0000313" key="2">
    <source>
        <dbReference type="EMBL" id="MBD8002319.1"/>
    </source>
</evidence>
<dbReference type="Proteomes" id="UP000616346">
    <property type="component" value="Unassembled WGS sequence"/>
</dbReference>
<reference evidence="2 3" key="1">
    <citation type="submission" date="2020-08" db="EMBL/GenBank/DDBJ databases">
        <title>A Genomic Blueprint of the Chicken Gut Microbiome.</title>
        <authorList>
            <person name="Gilroy R."/>
            <person name="Ravi A."/>
            <person name="Getino M."/>
            <person name="Pursley I."/>
            <person name="Horton D.L."/>
            <person name="Alikhan N.-F."/>
            <person name="Baker D."/>
            <person name="Gharbi K."/>
            <person name="Hall N."/>
            <person name="Watson M."/>
            <person name="Adriaenssens E.M."/>
            <person name="Foster-Nyarko E."/>
            <person name="Jarju S."/>
            <person name="Secka A."/>
            <person name="Antonio M."/>
            <person name="Oren A."/>
            <person name="Chaudhuri R."/>
            <person name="La Ragione R.M."/>
            <person name="Hildebrand F."/>
            <person name="Pallen M.J."/>
        </authorList>
    </citation>
    <scope>NUCLEOTIDE SEQUENCE [LARGE SCALE GENOMIC DNA]</scope>
    <source>
        <strain evidence="2 3">Sa1YUN3</strain>
    </source>
</reference>
<sequence length="75" mass="8103">MKRNILITMGILILVGFAVQGIFGAVAGIFVASIIGVVYGAMKRDKLLVKWSSITLVITILCVILFYVGLINSDM</sequence>
<proteinExistence type="predicted"/>
<gene>
    <name evidence="2" type="ORF">H9626_08855</name>
</gene>
<keyword evidence="1" id="KW-1133">Transmembrane helix</keyword>
<protein>
    <submittedName>
        <fullName evidence="2">Uncharacterized protein</fullName>
    </submittedName>
</protein>
<evidence type="ECO:0000313" key="3">
    <source>
        <dbReference type="Proteomes" id="UP000616346"/>
    </source>
</evidence>
<evidence type="ECO:0000256" key="1">
    <source>
        <dbReference type="SAM" id="Phobius"/>
    </source>
</evidence>
<keyword evidence="1" id="KW-0472">Membrane</keyword>
<feature type="transmembrane region" description="Helical" evidence="1">
    <location>
        <begin position="51"/>
        <end position="70"/>
    </location>
</feature>
<dbReference type="EMBL" id="JACSPQ010000006">
    <property type="protein sequence ID" value="MBD8002319.1"/>
    <property type="molecule type" value="Genomic_DNA"/>
</dbReference>
<dbReference type="RefSeq" id="WP_191710243.1">
    <property type="nucleotide sequence ID" value="NZ_JACSPQ010000006.1"/>
</dbReference>
<keyword evidence="1" id="KW-0812">Transmembrane</keyword>